<evidence type="ECO:0008006" key="2">
    <source>
        <dbReference type="Google" id="ProtNLM"/>
    </source>
</evidence>
<reference evidence="1" key="1">
    <citation type="submission" date="2020-02" db="EMBL/GenBank/DDBJ databases">
        <authorList>
            <person name="Meier V. D."/>
        </authorList>
    </citation>
    <scope>NUCLEOTIDE SEQUENCE</scope>
    <source>
        <strain evidence="1">AVDCRST_MAG19</strain>
    </source>
</reference>
<organism evidence="1">
    <name type="scientific">uncultured Thermomicrobiales bacterium</name>
    <dbReference type="NCBI Taxonomy" id="1645740"/>
    <lineage>
        <taxon>Bacteria</taxon>
        <taxon>Pseudomonadati</taxon>
        <taxon>Thermomicrobiota</taxon>
        <taxon>Thermomicrobia</taxon>
        <taxon>Thermomicrobiales</taxon>
        <taxon>environmental samples</taxon>
    </lineage>
</organism>
<accession>A0A6J4UVA6</accession>
<sequence>MNQRNRKRNHERDTTAGAIEGVRRGEHLIVDAPILAGAPAQHGEAIGRTRVTHVVTPGSATGAARGAANAGPIPAMTSDNTASPSPMTGIINAVRPGMRVVDASGEELGTVDDVKMGDPGAATVGADMLAEPGLFGADAEPDVPEPLRSRLLRFGYVRIDVKGWFDTDRYLTADLIGRVSGDAVILTVAKDRVLDDRL</sequence>
<proteinExistence type="predicted"/>
<evidence type="ECO:0000313" key="1">
    <source>
        <dbReference type="EMBL" id="CAA9559278.1"/>
    </source>
</evidence>
<protein>
    <recommendedName>
        <fullName evidence="2">PRC-barrel domain-containing protein</fullName>
    </recommendedName>
</protein>
<name>A0A6J4UVA6_9BACT</name>
<dbReference type="EMBL" id="CADCWL010000069">
    <property type="protein sequence ID" value="CAA9559278.1"/>
    <property type="molecule type" value="Genomic_DNA"/>
</dbReference>
<gene>
    <name evidence="1" type="ORF">AVDCRST_MAG19-1669</name>
</gene>
<dbReference type="AlphaFoldDB" id="A0A6J4UVA6"/>